<feature type="region of interest" description="Disordered" evidence="1">
    <location>
        <begin position="137"/>
        <end position="218"/>
    </location>
</feature>
<feature type="compositionally biased region" description="Acidic residues" evidence="1">
    <location>
        <begin position="175"/>
        <end position="187"/>
    </location>
</feature>
<evidence type="ECO:0000256" key="1">
    <source>
        <dbReference type="SAM" id="MobiDB-lite"/>
    </source>
</evidence>
<feature type="compositionally biased region" description="Low complexity" evidence="1">
    <location>
        <begin position="164"/>
        <end position="174"/>
    </location>
</feature>
<dbReference type="Proteomes" id="UP001154078">
    <property type="component" value="Chromosome 5"/>
</dbReference>
<dbReference type="EMBL" id="OV121136">
    <property type="protein sequence ID" value="CAH0556925.1"/>
    <property type="molecule type" value="Genomic_DNA"/>
</dbReference>
<proteinExistence type="predicted"/>
<evidence type="ECO:0000313" key="3">
    <source>
        <dbReference type="Proteomes" id="UP001154078"/>
    </source>
</evidence>
<dbReference type="OrthoDB" id="6782992at2759"/>
<gene>
    <name evidence="2" type="ORF">MELIAE_LOCUS7754</name>
</gene>
<feature type="compositionally biased region" description="Polar residues" evidence="1">
    <location>
        <begin position="188"/>
        <end position="200"/>
    </location>
</feature>
<reference evidence="2" key="1">
    <citation type="submission" date="2021-12" db="EMBL/GenBank/DDBJ databases">
        <authorList>
            <person name="King R."/>
        </authorList>
    </citation>
    <scope>NUCLEOTIDE SEQUENCE</scope>
</reference>
<evidence type="ECO:0000313" key="2">
    <source>
        <dbReference type="EMBL" id="CAH0556925.1"/>
    </source>
</evidence>
<keyword evidence="3" id="KW-1185">Reference proteome</keyword>
<dbReference type="AlphaFoldDB" id="A0A9P0B7E5"/>
<accession>A0A9P0B7E5</accession>
<name>A0A9P0B7E5_BRAAE</name>
<sequence>MGKTTIMKGDELDKLDIESVVQLALKDALNDLKIFGVNYMVDEWKYLGIPLIDIETKQNTWQDIDQNEPVEFEMDQLHSDINEVREIKENSPFVQTKLKDKDIIVKKSSFCWLLDENNDKVSTYRLKRFIVRKSEHKKISKKTQRKKSSKRILNKKTEKQIKPSSSSTKSSTSTTDDEQVELDDSTDNETFSSELGSDSEPQPKISKVETEIETLEVN</sequence>
<organism evidence="2 3">
    <name type="scientific">Brassicogethes aeneus</name>
    <name type="common">Rape pollen beetle</name>
    <name type="synonym">Meligethes aeneus</name>
    <dbReference type="NCBI Taxonomy" id="1431903"/>
    <lineage>
        <taxon>Eukaryota</taxon>
        <taxon>Metazoa</taxon>
        <taxon>Ecdysozoa</taxon>
        <taxon>Arthropoda</taxon>
        <taxon>Hexapoda</taxon>
        <taxon>Insecta</taxon>
        <taxon>Pterygota</taxon>
        <taxon>Neoptera</taxon>
        <taxon>Endopterygota</taxon>
        <taxon>Coleoptera</taxon>
        <taxon>Polyphaga</taxon>
        <taxon>Cucujiformia</taxon>
        <taxon>Nitidulidae</taxon>
        <taxon>Meligethinae</taxon>
        <taxon>Brassicogethes</taxon>
    </lineage>
</organism>
<protein>
    <submittedName>
        <fullName evidence="2">Uncharacterized protein</fullName>
    </submittedName>
</protein>
<feature type="compositionally biased region" description="Basic residues" evidence="1">
    <location>
        <begin position="137"/>
        <end position="154"/>
    </location>
</feature>